<comment type="caution">
    <text evidence="1">The sequence shown here is derived from an EMBL/GenBank/DDBJ whole genome shotgun (WGS) entry which is preliminary data.</text>
</comment>
<dbReference type="InterPro" id="IPR036291">
    <property type="entry name" value="NAD(P)-bd_dom_sf"/>
</dbReference>
<proteinExistence type="predicted"/>
<evidence type="ECO:0000313" key="1">
    <source>
        <dbReference type="EMBL" id="MCG5031473.1"/>
    </source>
</evidence>
<dbReference type="PANTHER" id="PTHR14097:SF7">
    <property type="entry name" value="OXIDOREDUCTASE HTATIP2"/>
    <property type="match status" value="1"/>
</dbReference>
<accession>A0ABS9MS63</accession>
<gene>
    <name evidence="1" type="ORF">MAF45_08470</name>
</gene>
<keyword evidence="2" id="KW-1185">Reference proteome</keyword>
<organism evidence="1 2">
    <name type="scientific">Mesosutterella porci</name>
    <dbReference type="NCBI Taxonomy" id="2915351"/>
    <lineage>
        <taxon>Bacteria</taxon>
        <taxon>Pseudomonadati</taxon>
        <taxon>Pseudomonadota</taxon>
        <taxon>Betaproteobacteria</taxon>
        <taxon>Burkholderiales</taxon>
        <taxon>Sutterellaceae</taxon>
        <taxon>Mesosutterella</taxon>
    </lineage>
</organism>
<dbReference type="PANTHER" id="PTHR14097">
    <property type="entry name" value="OXIDOREDUCTASE HTATIP2"/>
    <property type="match status" value="1"/>
</dbReference>
<dbReference type="SUPFAM" id="SSF51735">
    <property type="entry name" value="NAD(P)-binding Rossmann-fold domains"/>
    <property type="match status" value="1"/>
</dbReference>
<evidence type="ECO:0000313" key="2">
    <source>
        <dbReference type="Proteomes" id="UP001297600"/>
    </source>
</evidence>
<dbReference type="EMBL" id="JAKNCT010000009">
    <property type="protein sequence ID" value="MCG5031473.1"/>
    <property type="molecule type" value="Genomic_DNA"/>
</dbReference>
<dbReference type="Proteomes" id="UP001297600">
    <property type="component" value="Unassembled WGS sequence"/>
</dbReference>
<protein>
    <submittedName>
        <fullName evidence="1">NAD-dependent dehydratase</fullName>
    </submittedName>
</protein>
<sequence length="218" mass="23532">MNGNGKTLLVLGATGLVGGEVLKAAALCDEVKAVVAPTRRPLQAGCAGPKVLNPVLDYERIDPDLGWWKADALICCLGTTIKKAGSRQNFYRVDHDYPILAARAARKNGVRTCVLISAIGADPHSSIFYNSVKGETEEDMQKVGFESLAFLRPCVLSGGRREFRWVEEMMIAALTVVGPLLPKKFRLCPAENVARVALRIALRPWPGVGVVGSEDMSV</sequence>
<dbReference type="RefSeq" id="WP_237979204.1">
    <property type="nucleotide sequence ID" value="NZ_JAKNCT010000009.1"/>
</dbReference>
<name>A0ABS9MS63_9BURK</name>
<dbReference type="Gene3D" id="3.40.50.720">
    <property type="entry name" value="NAD(P)-binding Rossmann-like Domain"/>
    <property type="match status" value="1"/>
</dbReference>
<reference evidence="1 2" key="1">
    <citation type="submission" date="2022-02" db="EMBL/GenBank/DDBJ databases">
        <title>Mesosutterella porci, a novel member of the family Sutterellaceae from pig feces.</title>
        <authorList>
            <person name="Wylensek D."/>
            <person name="Clavel T."/>
        </authorList>
    </citation>
    <scope>NUCLEOTIDE SEQUENCE [LARGE SCALE GENOMIC DNA]</scope>
    <source>
        <strain evidence="2">oilRF-744-wt-GAM-9</strain>
    </source>
</reference>